<feature type="domain" description="RRM" evidence="3">
    <location>
        <begin position="181"/>
        <end position="254"/>
    </location>
</feature>
<dbReference type="Pfam" id="PF22976">
    <property type="entry name" value="RRM_10"/>
    <property type="match status" value="1"/>
</dbReference>
<dbReference type="Proteomes" id="UP000784294">
    <property type="component" value="Unassembled WGS sequence"/>
</dbReference>
<dbReference type="SUPFAM" id="SSF54928">
    <property type="entry name" value="RNA-binding domain, RBD"/>
    <property type="match status" value="1"/>
</dbReference>
<organism evidence="4 5">
    <name type="scientific">Protopolystoma xenopodis</name>
    <dbReference type="NCBI Taxonomy" id="117903"/>
    <lineage>
        <taxon>Eukaryota</taxon>
        <taxon>Metazoa</taxon>
        <taxon>Spiralia</taxon>
        <taxon>Lophotrochozoa</taxon>
        <taxon>Platyhelminthes</taxon>
        <taxon>Monogenea</taxon>
        <taxon>Polyopisthocotylea</taxon>
        <taxon>Polystomatidea</taxon>
        <taxon>Polystomatidae</taxon>
        <taxon>Protopolystoma</taxon>
    </lineage>
</organism>
<protein>
    <recommendedName>
        <fullName evidence="3">RRM domain-containing protein</fullName>
    </recommendedName>
</protein>
<dbReference type="InterPro" id="IPR055204">
    <property type="entry name" value="HNRNPL_RRM"/>
</dbReference>
<feature type="region of interest" description="Disordered" evidence="2">
    <location>
        <begin position="1"/>
        <end position="34"/>
    </location>
</feature>
<evidence type="ECO:0000259" key="3">
    <source>
        <dbReference type="PROSITE" id="PS50102"/>
    </source>
</evidence>
<dbReference type="InterPro" id="IPR012677">
    <property type="entry name" value="Nucleotide-bd_a/b_plait_sf"/>
</dbReference>
<dbReference type="Gene3D" id="3.30.70.330">
    <property type="match status" value="2"/>
</dbReference>
<dbReference type="SMART" id="SM00360">
    <property type="entry name" value="RRM"/>
    <property type="match status" value="1"/>
</dbReference>
<dbReference type="Pfam" id="PF13893">
    <property type="entry name" value="RRM_5"/>
    <property type="match status" value="1"/>
</dbReference>
<dbReference type="EMBL" id="CAAALY010071174">
    <property type="protein sequence ID" value="VEL25020.1"/>
    <property type="molecule type" value="Genomic_DNA"/>
</dbReference>
<evidence type="ECO:0000256" key="2">
    <source>
        <dbReference type="SAM" id="MobiDB-lite"/>
    </source>
</evidence>
<dbReference type="InterPro" id="IPR035979">
    <property type="entry name" value="RBD_domain_sf"/>
</dbReference>
<dbReference type="InterPro" id="IPR000504">
    <property type="entry name" value="RRM_dom"/>
</dbReference>
<evidence type="ECO:0000256" key="1">
    <source>
        <dbReference type="PROSITE-ProRule" id="PRU00176"/>
    </source>
</evidence>
<comment type="caution">
    <text evidence="4">The sequence shown here is derived from an EMBL/GenBank/DDBJ whole genome shotgun (WGS) entry which is preliminary data.</text>
</comment>
<dbReference type="CDD" id="cd12424">
    <property type="entry name" value="RRM3_hnRNPL_like"/>
    <property type="match status" value="1"/>
</dbReference>
<evidence type="ECO:0000313" key="4">
    <source>
        <dbReference type="EMBL" id="VEL25020.1"/>
    </source>
</evidence>
<feature type="non-terminal residue" evidence="4">
    <location>
        <position position="472"/>
    </location>
</feature>
<reference evidence="4" key="1">
    <citation type="submission" date="2018-11" db="EMBL/GenBank/DDBJ databases">
        <authorList>
            <consortium name="Pathogen Informatics"/>
        </authorList>
    </citation>
    <scope>NUCLEOTIDE SEQUENCE</scope>
</reference>
<proteinExistence type="predicted"/>
<sequence>SSVGSPSVPVPPTGPTTHLQSVQSVYSQPTATPTGQSAFPGYSVQVPGYPSYSPYPGLSAVAAVPPYYSSPIVPSVSGYTITRVPPPYTTPPGVPFPQTAFPPPLSPASSSTSKATTIISAYAQAKLSKTPSPYTILSTPSPVHHVTTGGIGIGHAASNLTSTTINSRQTDLSIFETGEGVTIMASNLASNFNCDLLFNLLCVYGNVARIKFLRDRPGCAMTQMGSKEAADLIIKYFDGIQLFGSVIQFYHSKQSELIETDNLGTLPDGSPMMKNYMIDPNNRFRNAMVASKCRILEPTRTLHFFNVPLNLTPEDMCRILVDAGAPTPPRIVVFCSKPNQKTSLGLVEWDTIQDALTSLILANHRPIHIAGGTHPFHLKLAFSPKPISDDRAGVSLMSYPAPPLVPLTRTISTSVISAPAIHNSAISDKNKIVDETRGNGVTSNDSISAVVPKTASFETRSTPEREVKAENV</sequence>
<dbReference type="PROSITE" id="PS50102">
    <property type="entry name" value="RRM"/>
    <property type="match status" value="1"/>
</dbReference>
<keyword evidence="1" id="KW-0694">RNA-binding</keyword>
<dbReference type="GO" id="GO:0003723">
    <property type="term" value="F:RNA binding"/>
    <property type="evidence" value="ECO:0007669"/>
    <property type="project" value="UniProtKB-UniRule"/>
</dbReference>
<evidence type="ECO:0000313" key="5">
    <source>
        <dbReference type="Proteomes" id="UP000784294"/>
    </source>
</evidence>
<accession>A0A3S5ABR9</accession>
<feature type="non-terminal residue" evidence="4">
    <location>
        <position position="1"/>
    </location>
</feature>
<dbReference type="AlphaFoldDB" id="A0A3S5ABR9"/>
<name>A0A3S5ABR9_9PLAT</name>
<gene>
    <name evidence="4" type="ORF">PXEA_LOCUS18460</name>
</gene>
<dbReference type="OrthoDB" id="302770at2759"/>
<dbReference type="PANTHER" id="PTHR15592">
    <property type="entry name" value="MATRIN 3/NUCLEAR PROTEIN 220-RELATED"/>
    <property type="match status" value="1"/>
</dbReference>
<feature type="compositionally biased region" description="Polar residues" evidence="2">
    <location>
        <begin position="18"/>
        <end position="34"/>
    </location>
</feature>
<keyword evidence="5" id="KW-1185">Reference proteome</keyword>